<proteinExistence type="predicted"/>
<protein>
    <submittedName>
        <fullName evidence="1">Phosphoglycerate mutase family protein</fullName>
    </submittedName>
</protein>
<accession>A0A6B1DXR9</accession>
<organism evidence="1">
    <name type="scientific">Caldilineaceae bacterium SB0662_bin_9</name>
    <dbReference type="NCBI Taxonomy" id="2605258"/>
    <lineage>
        <taxon>Bacteria</taxon>
        <taxon>Bacillati</taxon>
        <taxon>Chloroflexota</taxon>
        <taxon>Caldilineae</taxon>
        <taxon>Caldilineales</taxon>
        <taxon>Caldilineaceae</taxon>
    </lineage>
</organism>
<dbReference type="SUPFAM" id="SSF53254">
    <property type="entry name" value="Phosphoglycerate mutase-like"/>
    <property type="match status" value="1"/>
</dbReference>
<dbReference type="AlphaFoldDB" id="A0A6B1DXR9"/>
<comment type="caution">
    <text evidence="1">The sequence shown here is derived from an EMBL/GenBank/DDBJ whole genome shotgun (WGS) entry which is preliminary data.</text>
</comment>
<evidence type="ECO:0000313" key="1">
    <source>
        <dbReference type="EMBL" id="MYD92018.1"/>
    </source>
</evidence>
<dbReference type="Gene3D" id="3.40.50.1240">
    <property type="entry name" value="Phosphoglycerate mutase-like"/>
    <property type="match status" value="1"/>
</dbReference>
<name>A0A6B1DXR9_9CHLR</name>
<gene>
    <name evidence="1" type="ORF">F4Y08_17095</name>
</gene>
<dbReference type="EMBL" id="VXPY01000122">
    <property type="protein sequence ID" value="MYD92018.1"/>
    <property type="molecule type" value="Genomic_DNA"/>
</dbReference>
<reference evidence="1" key="1">
    <citation type="submission" date="2019-09" db="EMBL/GenBank/DDBJ databases">
        <title>Characterisation of the sponge microbiome using genome-centric metagenomics.</title>
        <authorList>
            <person name="Engelberts J.P."/>
            <person name="Robbins S.J."/>
            <person name="De Goeij J.M."/>
            <person name="Aranda M."/>
            <person name="Bell S.C."/>
            <person name="Webster N.S."/>
        </authorList>
    </citation>
    <scope>NUCLEOTIDE SEQUENCE</scope>
    <source>
        <strain evidence="1">SB0662_bin_9</strain>
    </source>
</reference>
<dbReference type="InterPro" id="IPR029033">
    <property type="entry name" value="His_PPase_superfam"/>
</dbReference>
<sequence>MCVLQTDRKSMTFSEHQVPKLRTQDDRGKRVRIVLLRHGKPVIAGRKGLSAYEFAEWLDEYDQAGLCSRSLPGRETMAVAAKCNSKWCSNLQRSICSIKTVCPEADFVASKLFRELELPHGPWHWPKLNTTAWSVIFRLLGFCGFAYQAESWRQAKGRARIAAQRLSAEAEANQSVLLVGHFFLNRLIARRLVGDGWSGPASPKGNHWAVNVYEKFLH</sequence>